<keyword evidence="2" id="KW-1185">Reference proteome</keyword>
<organism evidence="1 2">
    <name type="scientific">Peronosclerospora sorghi</name>
    <dbReference type="NCBI Taxonomy" id="230839"/>
    <lineage>
        <taxon>Eukaryota</taxon>
        <taxon>Sar</taxon>
        <taxon>Stramenopiles</taxon>
        <taxon>Oomycota</taxon>
        <taxon>Peronosporomycetes</taxon>
        <taxon>Peronosporales</taxon>
        <taxon>Peronosporaceae</taxon>
        <taxon>Peronosclerospora</taxon>
    </lineage>
</organism>
<proteinExistence type="predicted"/>
<gene>
    <name evidence="1" type="ORF">PsorP6_014651</name>
</gene>
<reference evidence="1 2" key="1">
    <citation type="journal article" date="2022" name="bioRxiv">
        <title>The genome of the oomycete Peronosclerospora sorghi, a cosmopolitan pathogen of maize and sorghum, is inflated with dispersed pseudogenes.</title>
        <authorList>
            <person name="Fletcher K."/>
            <person name="Martin F."/>
            <person name="Isakeit T."/>
            <person name="Cavanaugh K."/>
            <person name="Magill C."/>
            <person name="Michelmore R."/>
        </authorList>
    </citation>
    <scope>NUCLEOTIDE SEQUENCE [LARGE SCALE GENOMIC DNA]</scope>
    <source>
        <strain evidence="1">P6</strain>
    </source>
</reference>
<evidence type="ECO:0000313" key="1">
    <source>
        <dbReference type="EMBL" id="KAI9909276.1"/>
    </source>
</evidence>
<comment type="caution">
    <text evidence="1">The sequence shown here is derived from an EMBL/GenBank/DDBJ whole genome shotgun (WGS) entry which is preliminary data.</text>
</comment>
<name>A0ACC0VUY3_9STRA</name>
<protein>
    <submittedName>
        <fullName evidence="1">Uncharacterized protein</fullName>
    </submittedName>
</protein>
<sequence length="122" mass="13842">MAVFPFRSGSAMEWSKLTNLLVYTLTFSSPYFVIASGSVYPMTKVFGTRFPTNSEQNGVEVCKLVLLPINTHNNCEFPVLLFLDTRRTHVADKLNARFLHLLVHEITHNGIKFAKHLIMTAK</sequence>
<accession>A0ACC0VUY3</accession>
<dbReference type="Proteomes" id="UP001163321">
    <property type="component" value="Chromosome 7"/>
</dbReference>
<dbReference type="EMBL" id="CM047586">
    <property type="protein sequence ID" value="KAI9909276.1"/>
    <property type="molecule type" value="Genomic_DNA"/>
</dbReference>
<evidence type="ECO:0000313" key="2">
    <source>
        <dbReference type="Proteomes" id="UP001163321"/>
    </source>
</evidence>